<feature type="region of interest" description="Disordered" evidence="1">
    <location>
        <begin position="39"/>
        <end position="87"/>
    </location>
</feature>
<dbReference type="STRING" id="1095629.A0A0C9XB02"/>
<sequence>MDIGDDVPPKPPERLEIEDEDDKHERIRLILEYLNSSSVTTSSRRDPGFPRFEFGGRKKYEVPPPSELLSRAKASLPQIADSNNAIS</sequence>
<name>A0A0C9XB02_9AGAR</name>
<protein>
    <submittedName>
        <fullName evidence="2">Uncharacterized protein</fullName>
    </submittedName>
</protein>
<gene>
    <name evidence="2" type="ORF">K443DRAFT_347274</name>
</gene>
<dbReference type="AlphaFoldDB" id="A0A0C9XB02"/>
<organism evidence="2 3">
    <name type="scientific">Laccaria amethystina LaAM-08-1</name>
    <dbReference type="NCBI Taxonomy" id="1095629"/>
    <lineage>
        <taxon>Eukaryota</taxon>
        <taxon>Fungi</taxon>
        <taxon>Dikarya</taxon>
        <taxon>Basidiomycota</taxon>
        <taxon>Agaricomycotina</taxon>
        <taxon>Agaricomycetes</taxon>
        <taxon>Agaricomycetidae</taxon>
        <taxon>Agaricales</taxon>
        <taxon>Agaricineae</taxon>
        <taxon>Hydnangiaceae</taxon>
        <taxon>Laccaria</taxon>
    </lineage>
</organism>
<feature type="region of interest" description="Disordered" evidence="1">
    <location>
        <begin position="1"/>
        <end position="22"/>
    </location>
</feature>
<proteinExistence type="predicted"/>
<accession>A0A0C9XB02</accession>
<dbReference type="Proteomes" id="UP000054477">
    <property type="component" value="Unassembled WGS sequence"/>
</dbReference>
<keyword evidence="3" id="KW-1185">Reference proteome</keyword>
<dbReference type="HOGENOM" id="CLU_2483699_0_0_1"/>
<evidence type="ECO:0000313" key="2">
    <source>
        <dbReference type="EMBL" id="KIJ94906.1"/>
    </source>
</evidence>
<feature type="non-terminal residue" evidence="2">
    <location>
        <position position="87"/>
    </location>
</feature>
<reference evidence="3" key="2">
    <citation type="submission" date="2015-01" db="EMBL/GenBank/DDBJ databases">
        <title>Evolutionary Origins and Diversification of the Mycorrhizal Mutualists.</title>
        <authorList>
            <consortium name="DOE Joint Genome Institute"/>
            <consortium name="Mycorrhizal Genomics Consortium"/>
            <person name="Kohler A."/>
            <person name="Kuo A."/>
            <person name="Nagy L.G."/>
            <person name="Floudas D."/>
            <person name="Copeland A."/>
            <person name="Barry K.W."/>
            <person name="Cichocki N."/>
            <person name="Veneault-Fourrey C."/>
            <person name="LaButti K."/>
            <person name="Lindquist E.A."/>
            <person name="Lipzen A."/>
            <person name="Lundell T."/>
            <person name="Morin E."/>
            <person name="Murat C."/>
            <person name="Riley R."/>
            <person name="Ohm R."/>
            <person name="Sun H."/>
            <person name="Tunlid A."/>
            <person name="Henrissat B."/>
            <person name="Grigoriev I.V."/>
            <person name="Hibbett D.S."/>
            <person name="Martin F."/>
        </authorList>
    </citation>
    <scope>NUCLEOTIDE SEQUENCE [LARGE SCALE GENOMIC DNA]</scope>
    <source>
        <strain evidence="3">LaAM-08-1</strain>
    </source>
</reference>
<reference evidence="2 3" key="1">
    <citation type="submission" date="2014-04" db="EMBL/GenBank/DDBJ databases">
        <authorList>
            <consortium name="DOE Joint Genome Institute"/>
            <person name="Kuo A."/>
            <person name="Kohler A."/>
            <person name="Nagy L.G."/>
            <person name="Floudas D."/>
            <person name="Copeland A."/>
            <person name="Barry K.W."/>
            <person name="Cichocki N."/>
            <person name="Veneault-Fourrey C."/>
            <person name="LaButti K."/>
            <person name="Lindquist E.A."/>
            <person name="Lipzen A."/>
            <person name="Lundell T."/>
            <person name="Morin E."/>
            <person name="Murat C."/>
            <person name="Sun H."/>
            <person name="Tunlid A."/>
            <person name="Henrissat B."/>
            <person name="Grigoriev I.V."/>
            <person name="Hibbett D.S."/>
            <person name="Martin F."/>
            <person name="Nordberg H.P."/>
            <person name="Cantor M.N."/>
            <person name="Hua S.X."/>
        </authorList>
    </citation>
    <scope>NUCLEOTIDE SEQUENCE [LARGE SCALE GENOMIC DNA]</scope>
    <source>
        <strain evidence="2 3">LaAM-08-1</strain>
    </source>
</reference>
<evidence type="ECO:0000313" key="3">
    <source>
        <dbReference type="Proteomes" id="UP000054477"/>
    </source>
</evidence>
<feature type="compositionally biased region" description="Basic and acidic residues" evidence="1">
    <location>
        <begin position="43"/>
        <end position="61"/>
    </location>
</feature>
<evidence type="ECO:0000256" key="1">
    <source>
        <dbReference type="SAM" id="MobiDB-lite"/>
    </source>
</evidence>
<dbReference type="EMBL" id="KN838775">
    <property type="protein sequence ID" value="KIJ94906.1"/>
    <property type="molecule type" value="Genomic_DNA"/>
</dbReference>